<reference evidence="2 3" key="1">
    <citation type="journal article" date="2011" name="J. Bacteriol.">
        <title>Genome sequence of Methyloversatilis universalis FAM5T, a methylotrophic representative of the order Rhodocyclales.</title>
        <authorList>
            <person name="Kittichotirat W."/>
            <person name="Good N.M."/>
            <person name="Hall R."/>
            <person name="Bringel F."/>
            <person name="Lajus A."/>
            <person name="Medigue C."/>
            <person name="Smalley N.E."/>
            <person name="Beck D."/>
            <person name="Bumgarner R."/>
            <person name="Vuilleumier S."/>
            <person name="Kalyuzhnaya M.G."/>
        </authorList>
    </citation>
    <scope>NUCLEOTIDE SEQUENCE [LARGE SCALE GENOMIC DNA]</scope>
    <source>
        <strain evidence="3">ATCC BAA-1314 / JCM 13912 / FAM5</strain>
    </source>
</reference>
<dbReference type="EMBL" id="AFHG01000058">
    <property type="protein sequence ID" value="EGK70124.1"/>
    <property type="molecule type" value="Genomic_DNA"/>
</dbReference>
<organism evidence="2 3">
    <name type="scientific">Methyloversatilis universalis (strain ATCC BAA-1314 / DSM 25237 / JCM 13912 / CCUG 52030 / FAM5)</name>
    <dbReference type="NCBI Taxonomy" id="1000565"/>
    <lineage>
        <taxon>Bacteria</taxon>
        <taxon>Pseudomonadati</taxon>
        <taxon>Pseudomonadota</taxon>
        <taxon>Betaproteobacteria</taxon>
        <taxon>Nitrosomonadales</taxon>
        <taxon>Sterolibacteriaceae</taxon>
        <taxon>Methyloversatilis</taxon>
    </lineage>
</organism>
<feature type="compositionally biased region" description="Low complexity" evidence="1">
    <location>
        <begin position="73"/>
        <end position="84"/>
    </location>
</feature>
<protein>
    <submittedName>
        <fullName evidence="2">Uncharacterized protein</fullName>
    </submittedName>
</protein>
<proteinExistence type="predicted"/>
<feature type="compositionally biased region" description="Basic residues" evidence="1">
    <location>
        <begin position="53"/>
        <end position="66"/>
    </location>
</feature>
<feature type="compositionally biased region" description="Basic residues" evidence="1">
    <location>
        <begin position="143"/>
        <end position="158"/>
    </location>
</feature>
<gene>
    <name evidence="2" type="ORF">METUNv1_03511</name>
</gene>
<feature type="compositionally biased region" description="Basic and acidic residues" evidence="1">
    <location>
        <begin position="114"/>
        <end position="142"/>
    </location>
</feature>
<feature type="region of interest" description="Disordered" evidence="1">
    <location>
        <begin position="26"/>
        <end position="169"/>
    </location>
</feature>
<comment type="caution">
    <text evidence="2">The sequence shown here is derived from an EMBL/GenBank/DDBJ whole genome shotgun (WGS) entry which is preliminary data.</text>
</comment>
<feature type="compositionally biased region" description="Basic and acidic residues" evidence="1">
    <location>
        <begin position="264"/>
        <end position="297"/>
    </location>
</feature>
<evidence type="ECO:0000256" key="1">
    <source>
        <dbReference type="SAM" id="MobiDB-lite"/>
    </source>
</evidence>
<feature type="compositionally biased region" description="Basic and acidic residues" evidence="1">
    <location>
        <begin position="26"/>
        <end position="52"/>
    </location>
</feature>
<feature type="compositionally biased region" description="Basic and acidic residues" evidence="1">
    <location>
        <begin position="241"/>
        <end position="256"/>
    </location>
</feature>
<sequence>MRRRRGVFAVDDRLHLHGARFELYVRDRPGSGEDGDARGSDRRGSRGCDHPHHQVRRGRPRLRERRRCADVHAPAVQLPAAVQPRKAAGAPEHRPDRSPRPQPRHAGAGQCEPALRHEGADPEDRRRRRLLRDPARLREEHRGRLRAHGRQHGGHRRQPAAGAGRLSGHQELDQGGALRALLRRLQHSGHHAGRRAGLHAGHRTGIRRHHQARGQAAVRLRRVHRAQGDGDHAQGLRRRLRRDELQAPARRRELRLAECGNRGDGPEGRGGDHLPRREERPGQDHRTRSGVPREVRQSLHRRQARLHRRRDYAERNAQAHLPLAGHAARQADREPVAQARQHSAVMQGAKFSGSGALAAIMAGDGRGLRASVAIAASRRSHSAIPSRLPVVEH</sequence>
<feature type="region of interest" description="Disordered" evidence="1">
    <location>
        <begin position="187"/>
        <end position="209"/>
    </location>
</feature>
<evidence type="ECO:0000313" key="3">
    <source>
        <dbReference type="Proteomes" id="UP000005019"/>
    </source>
</evidence>
<dbReference type="AlphaFoldDB" id="F5RGS0"/>
<accession>F5RGS0</accession>
<dbReference type="Proteomes" id="UP000005019">
    <property type="component" value="Unassembled WGS sequence"/>
</dbReference>
<evidence type="ECO:0000313" key="2">
    <source>
        <dbReference type="EMBL" id="EGK70124.1"/>
    </source>
</evidence>
<feature type="region of interest" description="Disordered" evidence="1">
    <location>
        <begin position="224"/>
        <end position="305"/>
    </location>
</feature>
<name>F5RGS0_METUF</name>
<keyword evidence="3" id="KW-1185">Reference proteome</keyword>